<dbReference type="GO" id="GO:0005524">
    <property type="term" value="F:ATP binding"/>
    <property type="evidence" value="ECO:0007669"/>
    <property type="project" value="UniProtKB-KW"/>
</dbReference>
<accession>A0A9N8W1R2</accession>
<dbReference type="PANTHER" id="PTHR17583">
    <property type="entry name" value="PHOSPHOINOSITIDE 3-KINASE REGULATORY SUBUNIT 4"/>
    <property type="match status" value="1"/>
</dbReference>
<dbReference type="GO" id="GO:0006623">
    <property type="term" value="P:protein targeting to vacuole"/>
    <property type="evidence" value="ECO:0007669"/>
    <property type="project" value="TreeGrafter"/>
</dbReference>
<dbReference type="InterPro" id="IPR045162">
    <property type="entry name" value="Vps15-like"/>
</dbReference>
<dbReference type="PANTHER" id="PTHR17583:SF0">
    <property type="entry name" value="PHOSPHOINOSITIDE 3-KINASE REGULATORY SUBUNIT 4"/>
    <property type="match status" value="1"/>
</dbReference>
<dbReference type="SUPFAM" id="SSF48371">
    <property type="entry name" value="ARM repeat"/>
    <property type="match status" value="1"/>
</dbReference>
<keyword evidence="2" id="KW-0723">Serine/threonine-protein kinase</keyword>
<dbReference type="FunFam" id="1.10.510.10:FF:000497">
    <property type="entry name" value="Phosphoinositide 3-kinase regulatory subunit"/>
    <property type="match status" value="1"/>
</dbReference>
<dbReference type="InterPro" id="IPR016024">
    <property type="entry name" value="ARM-type_fold"/>
</dbReference>
<dbReference type="PROSITE" id="PS50077">
    <property type="entry name" value="HEAT_REPEAT"/>
    <property type="match status" value="1"/>
</dbReference>
<dbReference type="GO" id="GO:0004674">
    <property type="term" value="F:protein serine/threonine kinase activity"/>
    <property type="evidence" value="ECO:0007669"/>
    <property type="project" value="UniProtKB-KW"/>
</dbReference>
<evidence type="ECO:0000259" key="12">
    <source>
        <dbReference type="PROSITE" id="PS50011"/>
    </source>
</evidence>
<keyword evidence="5" id="KW-0677">Repeat</keyword>
<feature type="domain" description="Protein kinase" evidence="12">
    <location>
        <begin position="27"/>
        <end position="310"/>
    </location>
</feature>
<comment type="caution">
    <text evidence="13">The sequence shown here is derived from an EMBL/GenBank/DDBJ whole genome shotgun (WGS) entry which is preliminary data.</text>
</comment>
<feature type="compositionally biased region" description="Polar residues" evidence="11">
    <location>
        <begin position="415"/>
        <end position="429"/>
    </location>
</feature>
<feature type="compositionally biased region" description="Low complexity" evidence="11">
    <location>
        <begin position="1587"/>
        <end position="1598"/>
    </location>
</feature>
<evidence type="ECO:0000256" key="6">
    <source>
        <dbReference type="ARBA" id="ARBA00022741"/>
    </source>
</evidence>
<dbReference type="InterPro" id="IPR011989">
    <property type="entry name" value="ARM-like"/>
</dbReference>
<dbReference type="InterPro" id="IPR001680">
    <property type="entry name" value="WD40_rpt"/>
</dbReference>
<feature type="compositionally biased region" description="Polar residues" evidence="11">
    <location>
        <begin position="992"/>
        <end position="1024"/>
    </location>
</feature>
<feature type="repeat" description="HEAT" evidence="9">
    <location>
        <begin position="507"/>
        <end position="539"/>
    </location>
</feature>
<keyword evidence="6" id="KW-0547">Nucleotide-binding</keyword>
<dbReference type="GO" id="GO:0071561">
    <property type="term" value="C:nucleus-vacuole junction"/>
    <property type="evidence" value="ECO:0007669"/>
    <property type="project" value="TreeGrafter"/>
</dbReference>
<evidence type="ECO:0000313" key="14">
    <source>
        <dbReference type="Proteomes" id="UP000789831"/>
    </source>
</evidence>
<dbReference type="Pfam" id="PF00069">
    <property type="entry name" value="Pkinase"/>
    <property type="match status" value="1"/>
</dbReference>
<dbReference type="GO" id="GO:0034271">
    <property type="term" value="C:phosphatidylinositol 3-kinase complex, class III, type I"/>
    <property type="evidence" value="ECO:0007669"/>
    <property type="project" value="TreeGrafter"/>
</dbReference>
<evidence type="ECO:0000256" key="11">
    <source>
        <dbReference type="SAM" id="MobiDB-lite"/>
    </source>
</evidence>
<dbReference type="PROSITE" id="PS50294">
    <property type="entry name" value="WD_REPEATS_REGION"/>
    <property type="match status" value="1"/>
</dbReference>
<dbReference type="InterPro" id="IPR036322">
    <property type="entry name" value="WD40_repeat_dom_sf"/>
</dbReference>
<evidence type="ECO:0000256" key="8">
    <source>
        <dbReference type="ARBA" id="ARBA00022840"/>
    </source>
</evidence>
<dbReference type="SMART" id="SM00320">
    <property type="entry name" value="WD40"/>
    <property type="match status" value="5"/>
</dbReference>
<dbReference type="InterPro" id="IPR021133">
    <property type="entry name" value="HEAT_type_2"/>
</dbReference>
<dbReference type="InterPro" id="IPR011009">
    <property type="entry name" value="Kinase-like_dom_sf"/>
</dbReference>
<evidence type="ECO:0000256" key="4">
    <source>
        <dbReference type="ARBA" id="ARBA00022679"/>
    </source>
</evidence>
<dbReference type="InterPro" id="IPR015943">
    <property type="entry name" value="WD40/YVTN_repeat-like_dom_sf"/>
</dbReference>
<dbReference type="GO" id="GO:0045324">
    <property type="term" value="P:late endosome to vacuole transport"/>
    <property type="evidence" value="ECO:0007669"/>
    <property type="project" value="InterPro"/>
</dbReference>
<keyword evidence="8" id="KW-0067">ATP-binding</keyword>
<dbReference type="InterPro" id="IPR019351">
    <property type="entry name" value="DUF2039"/>
</dbReference>
<name>A0A9N8W1R2_9GLOM</name>
<dbReference type="SUPFAM" id="SSF50978">
    <property type="entry name" value="WD40 repeat-like"/>
    <property type="match status" value="1"/>
</dbReference>
<reference evidence="13" key="1">
    <citation type="submission" date="2021-06" db="EMBL/GenBank/DDBJ databases">
        <authorList>
            <person name="Kallberg Y."/>
            <person name="Tangrot J."/>
            <person name="Rosling A."/>
        </authorList>
    </citation>
    <scope>NUCLEOTIDE SEQUENCE</scope>
    <source>
        <strain evidence="13">MT106</strain>
    </source>
</reference>
<feature type="compositionally biased region" description="Low complexity" evidence="11">
    <location>
        <begin position="1567"/>
        <end position="1580"/>
    </location>
</feature>
<keyword evidence="3 10" id="KW-0853">WD repeat</keyword>
<evidence type="ECO:0000256" key="7">
    <source>
        <dbReference type="ARBA" id="ARBA00022777"/>
    </source>
</evidence>
<dbReference type="PROSITE" id="PS00108">
    <property type="entry name" value="PROTEIN_KINASE_ST"/>
    <property type="match status" value="1"/>
</dbReference>
<dbReference type="EMBL" id="CAJVPL010000221">
    <property type="protein sequence ID" value="CAG8467942.1"/>
    <property type="molecule type" value="Genomic_DNA"/>
</dbReference>
<feature type="region of interest" description="Disordered" evidence="11">
    <location>
        <begin position="407"/>
        <end position="429"/>
    </location>
</feature>
<dbReference type="Proteomes" id="UP000789831">
    <property type="component" value="Unassembled WGS sequence"/>
</dbReference>
<dbReference type="SUPFAM" id="SSF56112">
    <property type="entry name" value="Protein kinase-like (PK-like)"/>
    <property type="match status" value="1"/>
</dbReference>
<dbReference type="PROSITE" id="PS50082">
    <property type="entry name" value="WD_REPEATS_2"/>
    <property type="match status" value="2"/>
</dbReference>
<evidence type="ECO:0000256" key="2">
    <source>
        <dbReference type="ARBA" id="ARBA00022527"/>
    </source>
</evidence>
<dbReference type="Pfam" id="PF00400">
    <property type="entry name" value="WD40"/>
    <property type="match status" value="2"/>
</dbReference>
<dbReference type="InterPro" id="IPR008271">
    <property type="entry name" value="Ser/Thr_kinase_AS"/>
</dbReference>
<feature type="region of interest" description="Disordered" evidence="11">
    <location>
        <begin position="1084"/>
        <end position="1103"/>
    </location>
</feature>
<feature type="region of interest" description="Disordered" evidence="11">
    <location>
        <begin position="992"/>
        <end position="1032"/>
    </location>
</feature>
<dbReference type="InterPro" id="IPR055231">
    <property type="entry name" value="2AA_helical"/>
</dbReference>
<protein>
    <recommendedName>
        <fullName evidence="1">non-specific serine/threonine protein kinase</fullName>
        <ecNumber evidence="1">2.7.11.1</ecNumber>
    </recommendedName>
</protein>
<dbReference type="Gene3D" id="1.10.510.10">
    <property type="entry name" value="Transferase(Phosphotransferase) domain 1"/>
    <property type="match status" value="1"/>
</dbReference>
<evidence type="ECO:0000256" key="3">
    <source>
        <dbReference type="ARBA" id="ARBA00022574"/>
    </source>
</evidence>
<feature type="repeat" description="WD" evidence="10">
    <location>
        <begin position="1217"/>
        <end position="1249"/>
    </location>
</feature>
<keyword evidence="7" id="KW-0418">Kinase</keyword>
<dbReference type="CDD" id="cd13980">
    <property type="entry name" value="STKc_Vps15"/>
    <property type="match status" value="1"/>
</dbReference>
<evidence type="ECO:0000256" key="5">
    <source>
        <dbReference type="ARBA" id="ARBA00022737"/>
    </source>
</evidence>
<dbReference type="Gene3D" id="2.130.10.10">
    <property type="entry name" value="YVTN repeat-like/Quinoprotein amine dehydrogenase"/>
    <property type="match status" value="2"/>
</dbReference>
<dbReference type="Pfam" id="PF22956">
    <property type="entry name" value="VPS15-like_hel"/>
    <property type="match status" value="1"/>
</dbReference>
<dbReference type="InterPro" id="IPR000719">
    <property type="entry name" value="Prot_kinase_dom"/>
</dbReference>
<evidence type="ECO:0000313" key="13">
    <source>
        <dbReference type="EMBL" id="CAG8467942.1"/>
    </source>
</evidence>
<dbReference type="GO" id="GO:0034272">
    <property type="term" value="C:phosphatidylinositol 3-kinase complex, class III, type II"/>
    <property type="evidence" value="ECO:0007669"/>
    <property type="project" value="TreeGrafter"/>
</dbReference>
<gene>
    <name evidence="13" type="ORF">AGERDE_LOCUS2589</name>
</gene>
<dbReference type="EC" id="2.7.11.1" evidence="1"/>
<feature type="region of interest" description="Disordered" evidence="11">
    <location>
        <begin position="1560"/>
        <end position="1600"/>
    </location>
</feature>
<dbReference type="SMART" id="SM00220">
    <property type="entry name" value="S_TKc"/>
    <property type="match status" value="1"/>
</dbReference>
<dbReference type="FunFam" id="1.25.10.10:FF:000342">
    <property type="entry name" value="Serine/threonine-protein kinase VPS15"/>
    <property type="match status" value="1"/>
</dbReference>
<organism evidence="13 14">
    <name type="scientific">Ambispora gerdemannii</name>
    <dbReference type="NCBI Taxonomy" id="144530"/>
    <lineage>
        <taxon>Eukaryota</taxon>
        <taxon>Fungi</taxon>
        <taxon>Fungi incertae sedis</taxon>
        <taxon>Mucoromycota</taxon>
        <taxon>Glomeromycotina</taxon>
        <taxon>Glomeromycetes</taxon>
        <taxon>Archaeosporales</taxon>
        <taxon>Ambisporaceae</taxon>
        <taxon>Ambispora</taxon>
    </lineage>
</organism>
<dbReference type="GO" id="GO:0016236">
    <property type="term" value="P:macroautophagy"/>
    <property type="evidence" value="ECO:0007669"/>
    <property type="project" value="InterPro"/>
</dbReference>
<feature type="repeat" description="WD" evidence="10">
    <location>
        <begin position="1494"/>
        <end position="1526"/>
    </location>
</feature>
<dbReference type="PROSITE" id="PS50011">
    <property type="entry name" value="PROTEIN_KINASE_DOM"/>
    <property type="match status" value="1"/>
</dbReference>
<dbReference type="GO" id="GO:0005770">
    <property type="term" value="C:late endosome"/>
    <property type="evidence" value="ECO:0007669"/>
    <property type="project" value="TreeGrafter"/>
</dbReference>
<evidence type="ECO:0000256" key="10">
    <source>
        <dbReference type="PROSITE-ProRule" id="PRU00221"/>
    </source>
</evidence>
<evidence type="ECO:0000256" key="9">
    <source>
        <dbReference type="PROSITE-ProRule" id="PRU00103"/>
    </source>
</evidence>
<dbReference type="Pfam" id="PF10217">
    <property type="entry name" value="DUF2039"/>
    <property type="match status" value="1"/>
</dbReference>
<sequence length="1749" mass="195538">MGNNISSTAASIATAGIDSYVSELGDVQYEKSLSSARFMKTIRGRHKDSTVVVKIFIKPEPGLSLSHIVKALEEEKDTLSEVPNAFAYQRILETEKAGYLIRQYFFSSLYDRISTRPFLNLIEKKWITYQILCGVHDAHTRGIYHGDIKTENVLVTSWNWVYLADFAGYKPTYLPEDNPADFSFFFDTSMRRICYLAPERFYKRHSEIDRRKAELEFGEKDGAITPAMDIFSLGCVIAELFLEGTAIFSLSQLFKYRSGEYDPSADLNKIEDSDIRALVKHMINLDPSKRYTAEQYLQEWKGTAFPHYFYTFLHQYVGSVTENSHSPGLDPNTPASHIKDPSGAPNTIINTDADDKIERIYHDFDKIAFFLGFYGDNSDEGELTINSEYYEGEVENGDGRRLVSIGGRDGKVGERSSQAYPAKESSNPTNSISVQINIPNYYISSKSGNKLPNKTAGDEFDGGALIFLSLICATVRNTAYPTSKLHALEMLLAIGQHLEDEFKLDRLVPYLIALLSDKVALVRANTVKTLTHLLSMVETITPSNAMIFPEYILPQLRIFATDPEILVRMTYAQCISTLAEIALRFLELTQGFKSDGGLTTLDTDSEIEGTYEASYDTNLHDLQSLIQEQVTTLLIDPESAVKRALLENITSLCIFFGRQKANDVLLSHMITYLNDRDWMLRCAFFESIIGVGTVVGGRSLEEYILPLMIQSLTDSEEFVVEKVLNSLTSLAELGLFQKMKIWELVGIISSLLCHPSIWIRYGAVAFISSASKLMPATDVWCIVYPIIRPFLQADVVDLSELQLLENVKDPLSRAVFDEVLSWASKATNKSLFWKQARERKNNKQGTSTLSSGSVSAIAMLSRRSSTLAVNAEKVVKSEEDAMYLDKLRNLGMSYADEENLAAMRDYIFKLSKSKQNARDRSQNPDGIEMDAGGKKIDMKKHGYLPYNVFLTSAPEDKVIPQTSSAPFRLPGALSSKLSLNDNSNTAYVSRVNNETNLQAQRQNGRNRRISNTGQADSGSDINKSSGKKSAPVPIPVIPNLAVISSTPPKNEQSIHLNIASSPSNVITSSVATPLRERHMALGGGRSIDGPKAAPATSTNTTTAKGTLERGDAEIPIVKQGVAQNSALAPINEISSRIQKQTRPIPRAHVSSTYEGNDRNVKLLLDNLFLQQFPDEMTEFGEKKSKQISPRQGRVPKGINALRTITNWRPEGTLVAHLTEHKGAINQICVSPDHNFFASGSDDGTIKIWDCGRLEKNVTSRSRLTYNLLGSPIKCMTFIDSTHSIAAASNNGSIHIIFVEFTPGNNTGKYGKLQTIREYYLEEEFAVAMHHYYTDNNKESMLLYATSTGNICGLDLRTMQIAWTFENPKSHGVITAMVTDKSHKWLLVGTSRGIFTLWDLRFRIQLRSWVHPTKSRISKLLLHPQVGPNRWWVIIAAGKNEISVWDIEKVECKEVYLVRSGDEKMGGVSLDTFKAIDPPGTSDILRSAFTAHETNFSADNSVRAVLYPHDCNYMITAGSDRKIRFWDRNKIQDSFVISGLDVDESKPAYSTKQFEHISVHFESHPHSRSSGSTTNSSSLSRDGGGGSSSNKRSTSKSKGANARAGLVAMQQQQLLKNHLDCVNDIQITEVPYPMLITGDREEIIEWRKKFKKYKPLSTPKRCVNCREKAVKEAYHTLCKKCADEKGICAKCLEHAEIPSNDTKKDGLAEEKERDRIFATLSERQRRTYLRKLERALTKTEEFNVSSTCKG</sequence>
<dbReference type="Gene3D" id="1.25.10.10">
    <property type="entry name" value="Leucine-rich Repeat Variant"/>
    <property type="match status" value="2"/>
</dbReference>
<keyword evidence="14" id="KW-1185">Reference proteome</keyword>
<dbReference type="OrthoDB" id="242910at2759"/>
<keyword evidence="4" id="KW-0808">Transferase</keyword>
<feature type="compositionally biased region" description="Low complexity" evidence="11">
    <location>
        <begin position="1092"/>
        <end position="1103"/>
    </location>
</feature>
<evidence type="ECO:0000256" key="1">
    <source>
        <dbReference type="ARBA" id="ARBA00012513"/>
    </source>
</evidence>
<proteinExistence type="predicted"/>
<feature type="region of interest" description="Disordered" evidence="11">
    <location>
        <begin position="913"/>
        <end position="933"/>
    </location>
</feature>